<feature type="coiled-coil region" evidence="7">
    <location>
        <begin position="401"/>
        <end position="428"/>
    </location>
</feature>
<dbReference type="GO" id="GO:0033503">
    <property type="term" value="C:HULC complex"/>
    <property type="evidence" value="ECO:0000318"/>
    <property type="project" value="GO_Central"/>
</dbReference>
<dbReference type="GO" id="GO:0008270">
    <property type="term" value="F:zinc ion binding"/>
    <property type="evidence" value="ECO:0007669"/>
    <property type="project" value="UniProtKB-KW"/>
</dbReference>
<evidence type="ECO:0000256" key="2">
    <source>
        <dbReference type="ARBA" id="ARBA00022723"/>
    </source>
</evidence>
<dbReference type="SMR" id="A2DUW5"/>
<dbReference type="InterPro" id="IPR013956">
    <property type="entry name" value="E3_ubiquit_lig_Bre1"/>
</dbReference>
<gene>
    <name evidence="9" type="ORF">TVAG_160230</name>
</gene>
<keyword evidence="2 6" id="KW-0479">Metal-binding</keyword>
<comment type="catalytic activity">
    <reaction evidence="6">
        <text>S-ubiquitinyl-[E2 ubiquitin-conjugating enzyme]-L-cysteine + [acceptor protein]-L-lysine = [E2 ubiquitin-conjugating enzyme]-L-cysteine + N(6)-ubiquitinyl-[acceptor protein]-L-lysine.</text>
        <dbReference type="EC" id="2.3.2.27"/>
    </reaction>
</comment>
<evidence type="ECO:0000256" key="7">
    <source>
        <dbReference type="SAM" id="Coils"/>
    </source>
</evidence>
<dbReference type="KEGG" id="tva:4773857"/>
<evidence type="ECO:0000256" key="6">
    <source>
        <dbReference type="RuleBase" id="RU365038"/>
    </source>
</evidence>
<dbReference type="AlphaFoldDB" id="A2DUW5"/>
<feature type="coiled-coil region" evidence="7">
    <location>
        <begin position="277"/>
        <end position="346"/>
    </location>
</feature>
<dbReference type="VEuPathDB" id="TrichDB:TVAG_160230"/>
<keyword evidence="5 6" id="KW-0539">Nucleus</keyword>
<reference evidence="9" key="2">
    <citation type="journal article" date="2007" name="Science">
        <title>Draft genome sequence of the sexually transmitted pathogen Trichomonas vaginalis.</title>
        <authorList>
            <person name="Carlton J.M."/>
            <person name="Hirt R.P."/>
            <person name="Silva J.C."/>
            <person name="Delcher A.L."/>
            <person name="Schatz M."/>
            <person name="Zhao Q."/>
            <person name="Wortman J.R."/>
            <person name="Bidwell S.L."/>
            <person name="Alsmark U.C.M."/>
            <person name="Besteiro S."/>
            <person name="Sicheritz-Ponten T."/>
            <person name="Noel C.J."/>
            <person name="Dacks J.B."/>
            <person name="Foster P.G."/>
            <person name="Simillion C."/>
            <person name="Van de Peer Y."/>
            <person name="Miranda-Saavedra D."/>
            <person name="Barton G.J."/>
            <person name="Westrop G.D."/>
            <person name="Mueller S."/>
            <person name="Dessi D."/>
            <person name="Fiori P.L."/>
            <person name="Ren Q."/>
            <person name="Paulsen I."/>
            <person name="Zhang H."/>
            <person name="Bastida-Corcuera F.D."/>
            <person name="Simoes-Barbosa A."/>
            <person name="Brown M.T."/>
            <person name="Hayes R.D."/>
            <person name="Mukherjee M."/>
            <person name="Okumura C.Y."/>
            <person name="Schneider R."/>
            <person name="Smith A.J."/>
            <person name="Vanacova S."/>
            <person name="Villalvazo M."/>
            <person name="Haas B.J."/>
            <person name="Pertea M."/>
            <person name="Feldblyum T.V."/>
            <person name="Utterback T.R."/>
            <person name="Shu C.L."/>
            <person name="Osoegawa K."/>
            <person name="de Jong P.J."/>
            <person name="Hrdy I."/>
            <person name="Horvathova L."/>
            <person name="Zubacova Z."/>
            <person name="Dolezal P."/>
            <person name="Malik S.B."/>
            <person name="Logsdon J.M. Jr."/>
            <person name="Henze K."/>
            <person name="Gupta A."/>
            <person name="Wang C.C."/>
            <person name="Dunne R.L."/>
            <person name="Upcroft J.A."/>
            <person name="Upcroft P."/>
            <person name="White O."/>
            <person name="Salzberg S.L."/>
            <person name="Tang P."/>
            <person name="Chiu C.-H."/>
            <person name="Lee Y.-S."/>
            <person name="Embley T.M."/>
            <person name="Coombs G.H."/>
            <person name="Mottram J.C."/>
            <person name="Tachezy J."/>
            <person name="Fraser-Liggett C.M."/>
            <person name="Johnson P.J."/>
        </authorList>
    </citation>
    <scope>NUCLEOTIDE SEQUENCE [LARGE SCALE GENOMIC DNA]</scope>
    <source>
        <strain evidence="9">G3</strain>
    </source>
</reference>
<dbReference type="EMBL" id="DS113250">
    <property type="protein sequence ID" value="EAY15850.1"/>
    <property type="molecule type" value="Genomic_DNA"/>
</dbReference>
<organism evidence="9 10">
    <name type="scientific">Trichomonas vaginalis (strain ATCC PRA-98 / G3)</name>
    <dbReference type="NCBI Taxonomy" id="412133"/>
    <lineage>
        <taxon>Eukaryota</taxon>
        <taxon>Metamonada</taxon>
        <taxon>Parabasalia</taxon>
        <taxon>Trichomonadida</taxon>
        <taxon>Trichomonadidae</taxon>
        <taxon>Trichomonas</taxon>
    </lineage>
</organism>
<keyword evidence="3 6" id="KW-0863">Zinc-finger</keyword>
<dbReference type="InParanoid" id="A2DUW5"/>
<feature type="region of interest" description="Disordered" evidence="8">
    <location>
        <begin position="684"/>
        <end position="705"/>
    </location>
</feature>
<feature type="compositionally biased region" description="Polar residues" evidence="8">
    <location>
        <begin position="692"/>
        <end position="705"/>
    </location>
</feature>
<feature type="coiled-coil region" evidence="7">
    <location>
        <begin position="225"/>
        <end position="252"/>
    </location>
</feature>
<dbReference type="VEuPathDB" id="TrichDB:TVAGG3_0259170"/>
<name>A2DUW5_TRIV3</name>
<evidence type="ECO:0000256" key="3">
    <source>
        <dbReference type="ARBA" id="ARBA00022771"/>
    </source>
</evidence>
<sequence>METDQRTRSIFRTAVSNPVERAKLDLRKYMKECFPDKPPELSQIVKKYPSLKKLATLIHNILYTSSQEPITFDTAQEIECAFCNLLWQNTISIENSVAAEASLKNVQSTQSLIVKMEKEASSTNELKQNLSVLKQENDYLRVLLESKETYDAETQIDFERPPLQEISIQTLPDEERISLQNDYAKLREDSKIQESELFKLKKAYAKINKVFEETNENLNHEISKNQTLNTKIQENERTIDNLKQNLKNLYTDTITLKNTLKNKNQITDNNQKYREIIEKILRHYEFQKSELQKYQTNKAKAERVIELQNKFINSLQQAIVADQNKYKQLSNKFLEFQQQVAQERNNYVKSKQMYDESASKINKYETILQNIRNVVDENAKFEDIPSLITKKTDVCTYDSKIDELNLEIQNKQKDINQLSNLCKQLFNNNPSWNILTSNHAYSNKSNIEIKGKLSAIAKYVKEHNIDVDTQALTNNTEQNKLSDYELLFTDILSSVCQLFNEESSNRDKYILQLFHKLGYKGDSVDDISVFVDELLDKSDQAFTMITKSLNSRINSPLSSPINSLISISQSAAKFIQSVERHLHRFVPTAKVTSIPSSIKGLISDLNYEIQSSNARLIVTKESIEKENQKKINELLTQVDTFREKLKIEKENRLNNENTVYTFDSKPLVFNPVLSQPILRNESSDSGKFDLTKSASSTDLSLGSLM</sequence>
<keyword evidence="6" id="KW-0808">Transferase</keyword>
<comment type="subcellular location">
    <subcellularLocation>
        <location evidence="1 6">Nucleus</location>
    </subcellularLocation>
</comment>
<keyword evidence="6" id="KW-0833">Ubl conjugation pathway</keyword>
<comment type="pathway">
    <text evidence="6">Protein modification; protein ubiquitination.</text>
</comment>
<evidence type="ECO:0000313" key="9">
    <source>
        <dbReference type="EMBL" id="EAY15850.1"/>
    </source>
</evidence>
<evidence type="ECO:0000256" key="5">
    <source>
        <dbReference type="ARBA" id="ARBA00023242"/>
    </source>
</evidence>
<keyword evidence="6 7" id="KW-0175">Coiled coil</keyword>
<dbReference type="GO" id="GO:0016567">
    <property type="term" value="P:protein ubiquitination"/>
    <property type="evidence" value="ECO:0007669"/>
    <property type="project" value="UniProtKB-UniRule"/>
</dbReference>
<dbReference type="GO" id="GO:0061630">
    <property type="term" value="F:ubiquitin protein ligase activity"/>
    <property type="evidence" value="ECO:0000318"/>
    <property type="project" value="GO_Central"/>
</dbReference>
<keyword evidence="6" id="KW-0156">Chromatin regulator</keyword>
<proteinExistence type="inferred from homology"/>
<accession>A2DUW5</accession>
<dbReference type="GO" id="GO:0006325">
    <property type="term" value="P:chromatin organization"/>
    <property type="evidence" value="ECO:0007669"/>
    <property type="project" value="UniProtKB-KW"/>
</dbReference>
<dbReference type="Proteomes" id="UP000001542">
    <property type="component" value="Unassembled WGS sequence"/>
</dbReference>
<evidence type="ECO:0000256" key="4">
    <source>
        <dbReference type="ARBA" id="ARBA00022833"/>
    </source>
</evidence>
<keyword evidence="4 6" id="KW-0862">Zinc</keyword>
<protein>
    <recommendedName>
        <fullName evidence="6">E3 ubiquitin protein ligase</fullName>
        <ecNumber evidence="6">2.3.2.27</ecNumber>
    </recommendedName>
</protein>
<keyword evidence="10" id="KW-1185">Reference proteome</keyword>
<dbReference type="PANTHER" id="PTHR23163">
    <property type="entry name" value="RING FINGER PROTEIN-RELATED"/>
    <property type="match status" value="1"/>
</dbReference>
<evidence type="ECO:0000256" key="8">
    <source>
        <dbReference type="SAM" id="MobiDB-lite"/>
    </source>
</evidence>
<comment type="similarity">
    <text evidence="6">Belongs to the BRE1 family.</text>
</comment>
<evidence type="ECO:0000256" key="1">
    <source>
        <dbReference type="ARBA" id="ARBA00004123"/>
    </source>
</evidence>
<reference evidence="9" key="1">
    <citation type="submission" date="2006-10" db="EMBL/GenBank/DDBJ databases">
        <authorList>
            <person name="Amadeo P."/>
            <person name="Zhao Q."/>
            <person name="Wortman J."/>
            <person name="Fraser-Liggett C."/>
            <person name="Carlton J."/>
        </authorList>
    </citation>
    <scope>NUCLEOTIDE SEQUENCE</scope>
    <source>
        <strain evidence="9">G3</strain>
    </source>
</reference>
<dbReference type="PANTHER" id="PTHR23163:SF0">
    <property type="entry name" value="E3 UBIQUITIN-PROTEIN LIGASE BRE1"/>
    <property type="match status" value="1"/>
</dbReference>
<dbReference type="GO" id="GO:0005634">
    <property type="term" value="C:nucleus"/>
    <property type="evidence" value="ECO:0000318"/>
    <property type="project" value="GO_Central"/>
</dbReference>
<evidence type="ECO:0000313" key="10">
    <source>
        <dbReference type="Proteomes" id="UP000001542"/>
    </source>
</evidence>
<dbReference type="EC" id="2.3.2.27" evidence="6"/>
<dbReference type="RefSeq" id="XP_001328073.1">
    <property type="nucleotide sequence ID" value="XM_001328038.1"/>
</dbReference>